<gene>
    <name evidence="1" type="ORF">ACFL2Z_02110</name>
</gene>
<evidence type="ECO:0000313" key="1">
    <source>
        <dbReference type="EMBL" id="MFC1799691.1"/>
    </source>
</evidence>
<dbReference type="InterPro" id="IPR041202">
    <property type="entry name" value="BaeRF_family10"/>
</dbReference>
<dbReference type="InterPro" id="IPR029064">
    <property type="entry name" value="Ribosomal_eL30-like_sf"/>
</dbReference>
<dbReference type="InterPro" id="IPR004403">
    <property type="entry name" value="Peptide_chain-rel_eRF1/aRF1"/>
</dbReference>
<reference evidence="1 2" key="1">
    <citation type="submission" date="2024-09" db="EMBL/GenBank/DDBJ databases">
        <authorList>
            <person name="D'Angelo T."/>
        </authorList>
    </citation>
    <scope>NUCLEOTIDE SEQUENCE [LARGE SCALE GENOMIC DNA]</scope>
    <source>
        <strain evidence="1">SAG AM-311-F02</strain>
    </source>
</reference>
<dbReference type="SUPFAM" id="SSF53137">
    <property type="entry name" value="Translational machinery components"/>
    <property type="match status" value="1"/>
</dbReference>
<keyword evidence="2" id="KW-1185">Reference proteome</keyword>
<dbReference type="InterPro" id="IPR042226">
    <property type="entry name" value="eFR1_2_sf"/>
</dbReference>
<sequence>MISRKQVVDLLHFEAGSDWVLSFYLGIGVYKGKAKAYEIEAKDIMKAAVGGAGLSGDDKAKVEEDVQRILGFLKMDFKGKARGLAIFASRGTGLWQVFRLPASVPDRCVVNHRPYVLPMLKLVDEGKRYCIVVADKTRARVFTMYQGEISERTEIFDLVPGWHKQGGLAQARFQRHIKDAANKHLKHVADTVFEFYKGEGFGHLIIGGAQEVRTRLFRIMHSYLQRKLAGYVTVDVASNASEVLHAVRGIEAETETARSRKIALALLGDSDQGYIAVTGLKDTVHALEKGRVHTLVMVDGQDIEGCLCGDCGGVDIVGAEKCPYCARKVGREGDISEHLAVLAVQQDAEVSYVMKGAGLEAREGVGAILRW</sequence>
<comment type="caution">
    <text evidence="1">The sequence shown here is derived from an EMBL/GenBank/DDBJ whole genome shotgun (WGS) entry which is preliminary data.</text>
</comment>
<evidence type="ECO:0000313" key="2">
    <source>
        <dbReference type="Proteomes" id="UP001594288"/>
    </source>
</evidence>
<protein>
    <submittedName>
        <fullName evidence="1">Vms1/Ankzf1 family peptidyl-tRNA hydrolase</fullName>
    </submittedName>
</protein>
<dbReference type="Gene3D" id="3.30.420.60">
    <property type="entry name" value="eRF1 domain 2"/>
    <property type="match status" value="1"/>
</dbReference>
<dbReference type="GO" id="GO:0016787">
    <property type="term" value="F:hydrolase activity"/>
    <property type="evidence" value="ECO:0007669"/>
    <property type="project" value="UniProtKB-KW"/>
</dbReference>
<dbReference type="EMBL" id="JBHPEI010000022">
    <property type="protein sequence ID" value="MFC1799691.1"/>
    <property type="molecule type" value="Genomic_DNA"/>
</dbReference>
<accession>A0ABV6YNQ3</accession>
<organism evidence="1 2">
    <name type="scientific">Eiseniibacteriota bacterium</name>
    <dbReference type="NCBI Taxonomy" id="2212470"/>
    <lineage>
        <taxon>Bacteria</taxon>
        <taxon>Candidatus Eiseniibacteriota</taxon>
    </lineage>
</organism>
<dbReference type="PANTHER" id="PTHR10113">
    <property type="entry name" value="PEPTIDE CHAIN RELEASE FACTOR SUBUNIT 1"/>
    <property type="match status" value="1"/>
</dbReference>
<dbReference type="Pfam" id="PF18854">
    <property type="entry name" value="baeRF_family10"/>
    <property type="match status" value="1"/>
</dbReference>
<keyword evidence="1" id="KW-0378">Hydrolase</keyword>
<name>A0ABV6YNQ3_UNCEI</name>
<dbReference type="Proteomes" id="UP001594288">
    <property type="component" value="Unassembled WGS sequence"/>
</dbReference>
<proteinExistence type="predicted"/>
<dbReference type="Gene3D" id="3.30.1330.30">
    <property type="match status" value="1"/>
</dbReference>